<dbReference type="AlphaFoldDB" id="A0A0C2EXJ1"/>
<dbReference type="PATRIC" id="fig|226910.6.peg.2634"/>
<evidence type="ECO:0000313" key="2">
    <source>
        <dbReference type="Proteomes" id="UP000031535"/>
    </source>
</evidence>
<protein>
    <submittedName>
        <fullName evidence="1">Uncharacterized protein</fullName>
    </submittedName>
</protein>
<proteinExistence type="predicted"/>
<keyword evidence="2" id="KW-1185">Reference proteome</keyword>
<comment type="caution">
    <text evidence="1">The sequence shown here is derived from an EMBL/GenBank/DDBJ whole genome shotgun (WGS) entry which is preliminary data.</text>
</comment>
<accession>A0A0C2EXJ1</accession>
<sequence length="43" mass="4718">MPTGQLILLAIFGIVVIAWGAWQDMKNHKSEKAARQAQSNTGH</sequence>
<name>A0A0C2EXJ1_9PSED</name>
<gene>
    <name evidence="1" type="ORF">UCMB321_2644</name>
</gene>
<dbReference type="EMBL" id="JXDG01000035">
    <property type="protein sequence ID" value="KIH83518.1"/>
    <property type="molecule type" value="Genomic_DNA"/>
</dbReference>
<reference evidence="1 2" key="1">
    <citation type="submission" date="2015-01" db="EMBL/GenBank/DDBJ databases">
        <title>Complete genome of Pseudomonas batumici UCM B-321 producer of the batumin antibiotic with strong antistaphilococcal and potential anticancer activity.</title>
        <authorList>
            <person name="Klochko V.V."/>
            <person name="Zelena L.B."/>
            <person name="Elena K.A."/>
            <person name="Reva O.N."/>
        </authorList>
    </citation>
    <scope>NUCLEOTIDE SEQUENCE [LARGE SCALE GENOMIC DNA]</scope>
    <source>
        <strain evidence="1 2">UCM B-321</strain>
    </source>
</reference>
<evidence type="ECO:0000313" key="1">
    <source>
        <dbReference type="EMBL" id="KIH83518.1"/>
    </source>
</evidence>
<dbReference type="STRING" id="226910.UCMB321_2644"/>
<organism evidence="1 2">
    <name type="scientific">Pseudomonas batumici</name>
    <dbReference type="NCBI Taxonomy" id="226910"/>
    <lineage>
        <taxon>Bacteria</taxon>
        <taxon>Pseudomonadati</taxon>
        <taxon>Pseudomonadota</taxon>
        <taxon>Gammaproteobacteria</taxon>
        <taxon>Pseudomonadales</taxon>
        <taxon>Pseudomonadaceae</taxon>
        <taxon>Pseudomonas</taxon>
    </lineage>
</organism>
<dbReference type="Proteomes" id="UP000031535">
    <property type="component" value="Unassembled WGS sequence"/>
</dbReference>
<dbReference type="RefSeq" id="WP_280806655.1">
    <property type="nucleotide sequence ID" value="NZ_JXDG01000035.1"/>
</dbReference>